<dbReference type="EC" id="1.3.1.54" evidence="4"/>
<evidence type="ECO:0000256" key="1">
    <source>
        <dbReference type="ARBA" id="ARBA00004953"/>
    </source>
</evidence>
<evidence type="ECO:0000313" key="5">
    <source>
        <dbReference type="Proteomes" id="UP000019225"/>
    </source>
</evidence>
<sequence length="242" mass="25869">MLVLGGTAEGRRLADTLAARPELRVVSALAGRVSQPRLPAGEVRIGGFDGPDGLAAWLRAERVSAVVDATHPFAARITASAVRAARAVGVPLLVLHRPGWREVAGDRWHWAGSLSEAAELVPPLGRRVLLTTGRQDLGQFAQVRDVWFLVRSIEPPTGPLPARHEVLLDRGPFTVDGECELLRRNGIDLIVSKDSGGDDAKLVAARQLGVPVLLVRRPALPTAHVVSTVEEAADWVSLSTSE</sequence>
<keyword evidence="3 4" id="KW-0560">Oxidoreductase</keyword>
<dbReference type="AlphaFoldDB" id="W5W7D5"/>
<reference evidence="4 5" key="1">
    <citation type="journal article" date="2014" name="BMC Genomics">
        <title>Complete genome sequence of producer of the glycopeptide antibiotic Aculeximycin Kutzneria albida DSM 43870T, a representative of minor genus of Pseudonocardiaceae.</title>
        <authorList>
            <person name="Rebets Y."/>
            <person name="Tokovenko B."/>
            <person name="Lushchyk I."/>
            <person name="Ruckert C."/>
            <person name="Zaburannyi N."/>
            <person name="Bechthold A."/>
            <person name="Kalinowski J."/>
            <person name="Luzhetskyy A."/>
        </authorList>
    </citation>
    <scope>NUCLEOTIDE SEQUENCE [LARGE SCALE GENOMIC DNA]</scope>
    <source>
        <strain evidence="4">DSM 43870</strain>
    </source>
</reference>
<keyword evidence="2" id="KW-0169">Cobalamin biosynthesis</keyword>
<keyword evidence="5" id="KW-1185">Reference proteome</keyword>
<dbReference type="NCBIfam" id="NF005968">
    <property type="entry name" value="PRK08057.1-2"/>
    <property type="match status" value="1"/>
</dbReference>
<gene>
    <name evidence="4" type="ORF">KALB_3253</name>
</gene>
<organism evidence="4 5">
    <name type="scientific">Kutzneria albida DSM 43870</name>
    <dbReference type="NCBI Taxonomy" id="1449976"/>
    <lineage>
        <taxon>Bacteria</taxon>
        <taxon>Bacillati</taxon>
        <taxon>Actinomycetota</taxon>
        <taxon>Actinomycetes</taxon>
        <taxon>Pseudonocardiales</taxon>
        <taxon>Pseudonocardiaceae</taxon>
        <taxon>Kutzneria</taxon>
    </lineage>
</organism>
<protein>
    <submittedName>
        <fullName evidence="4">Precorrin-6A reductase</fullName>
        <ecNumber evidence="4">1.3.1.54</ecNumber>
    </submittedName>
</protein>
<dbReference type="InterPro" id="IPR003723">
    <property type="entry name" value="Precorrin-6x_reduct"/>
</dbReference>
<dbReference type="Proteomes" id="UP000019225">
    <property type="component" value="Chromosome"/>
</dbReference>
<dbReference type="HOGENOM" id="CLU_068627_1_0_11"/>
<dbReference type="STRING" id="1449976.KALB_3253"/>
<dbReference type="UniPathway" id="UPA00148"/>
<proteinExistence type="predicted"/>
<dbReference type="PANTHER" id="PTHR36925">
    <property type="entry name" value="COBALT-PRECORRIN-6A REDUCTASE"/>
    <property type="match status" value="1"/>
</dbReference>
<dbReference type="GO" id="GO:0016994">
    <property type="term" value="F:precorrin-6A reductase activity"/>
    <property type="evidence" value="ECO:0007669"/>
    <property type="project" value="UniProtKB-EC"/>
</dbReference>
<evidence type="ECO:0000256" key="2">
    <source>
        <dbReference type="ARBA" id="ARBA00022573"/>
    </source>
</evidence>
<evidence type="ECO:0000313" key="4">
    <source>
        <dbReference type="EMBL" id="AHH96620.1"/>
    </source>
</evidence>
<comment type="pathway">
    <text evidence="1">Cofactor biosynthesis; adenosylcobalamin biosynthesis.</text>
</comment>
<dbReference type="PROSITE" id="PS51014">
    <property type="entry name" value="COBK_CBIJ"/>
    <property type="match status" value="1"/>
</dbReference>
<evidence type="ECO:0000256" key="3">
    <source>
        <dbReference type="ARBA" id="ARBA00023002"/>
    </source>
</evidence>
<dbReference type="KEGG" id="kal:KALB_3253"/>
<dbReference type="GO" id="GO:0009236">
    <property type="term" value="P:cobalamin biosynthetic process"/>
    <property type="evidence" value="ECO:0007669"/>
    <property type="project" value="UniProtKB-UniPathway"/>
</dbReference>
<dbReference type="NCBIfam" id="TIGR00715">
    <property type="entry name" value="precor6x_red"/>
    <property type="match status" value="1"/>
</dbReference>
<dbReference type="eggNOG" id="COG2099">
    <property type="taxonomic scope" value="Bacteria"/>
</dbReference>
<dbReference type="Pfam" id="PF02571">
    <property type="entry name" value="CbiJ"/>
    <property type="match status" value="1"/>
</dbReference>
<dbReference type="PATRIC" id="fig|1449976.3.peg.3269"/>
<dbReference type="PANTHER" id="PTHR36925:SF1">
    <property type="entry name" value="COBALT-PRECORRIN-6A REDUCTASE"/>
    <property type="match status" value="1"/>
</dbReference>
<accession>W5W7D5</accession>
<name>W5W7D5_9PSEU</name>
<dbReference type="EMBL" id="CP007155">
    <property type="protein sequence ID" value="AHH96620.1"/>
    <property type="molecule type" value="Genomic_DNA"/>
</dbReference>